<name>A0A370TXH2_9HELO</name>
<reference evidence="2 3" key="1">
    <citation type="journal article" date="2018" name="IMA Fungus">
        <title>IMA Genome-F 9: Draft genome sequence of Annulohypoxylon stygium, Aspergillus mulundensis, Berkeleyomyces basicola (syn. Thielaviopsis basicola), Ceratocystis smalleyi, two Cercospora beticola strains, Coleophoma cylindrospora, Fusarium fracticaudum, Phialophora cf. hyalina, and Morchella septimelata.</title>
        <authorList>
            <person name="Wingfield B.D."/>
            <person name="Bills G.F."/>
            <person name="Dong Y."/>
            <person name="Huang W."/>
            <person name="Nel W.J."/>
            <person name="Swalarsk-Parry B.S."/>
            <person name="Vaghefi N."/>
            <person name="Wilken P.M."/>
            <person name="An Z."/>
            <person name="de Beer Z.W."/>
            <person name="De Vos L."/>
            <person name="Chen L."/>
            <person name="Duong T.A."/>
            <person name="Gao Y."/>
            <person name="Hammerbacher A."/>
            <person name="Kikkert J.R."/>
            <person name="Li Y."/>
            <person name="Li H."/>
            <person name="Li K."/>
            <person name="Li Q."/>
            <person name="Liu X."/>
            <person name="Ma X."/>
            <person name="Naidoo K."/>
            <person name="Pethybridge S.J."/>
            <person name="Sun J."/>
            <person name="Steenkamp E.T."/>
            <person name="van der Nest M.A."/>
            <person name="van Wyk S."/>
            <person name="Wingfield M.J."/>
            <person name="Xiong C."/>
            <person name="Yue Q."/>
            <person name="Zhang X."/>
        </authorList>
    </citation>
    <scope>NUCLEOTIDE SEQUENCE [LARGE SCALE GENOMIC DNA]</scope>
    <source>
        <strain evidence="2 3">BP 5553</strain>
    </source>
</reference>
<dbReference type="GeneID" id="43593055"/>
<gene>
    <name evidence="2" type="ORF">BP5553_00206</name>
</gene>
<accession>A0A370TXH2</accession>
<protein>
    <recommendedName>
        <fullName evidence="4">Lysine-specific metallo-endopeptidase domain-containing protein</fullName>
    </recommendedName>
</protein>
<dbReference type="EMBL" id="NPIC01000001">
    <property type="protein sequence ID" value="RDL40227.1"/>
    <property type="molecule type" value="Genomic_DNA"/>
</dbReference>
<comment type="caution">
    <text evidence="2">The sequence shown here is derived from an EMBL/GenBank/DDBJ whole genome shotgun (WGS) entry which is preliminary data.</text>
</comment>
<dbReference type="Proteomes" id="UP000254866">
    <property type="component" value="Unassembled WGS sequence"/>
</dbReference>
<keyword evidence="1" id="KW-0732">Signal</keyword>
<evidence type="ECO:0000313" key="2">
    <source>
        <dbReference type="EMBL" id="RDL40227.1"/>
    </source>
</evidence>
<proteinExistence type="predicted"/>
<keyword evidence="3" id="KW-1185">Reference proteome</keyword>
<evidence type="ECO:0000313" key="3">
    <source>
        <dbReference type="Proteomes" id="UP000254866"/>
    </source>
</evidence>
<dbReference type="RefSeq" id="XP_031872883.1">
    <property type="nucleotide sequence ID" value="XM_032008829.1"/>
</dbReference>
<feature type="chain" id="PRO_5016845921" description="Lysine-specific metallo-endopeptidase domain-containing protein" evidence="1">
    <location>
        <begin position="24"/>
        <end position="388"/>
    </location>
</feature>
<organism evidence="2 3">
    <name type="scientific">Venustampulla echinocandica</name>
    <dbReference type="NCBI Taxonomy" id="2656787"/>
    <lineage>
        <taxon>Eukaryota</taxon>
        <taxon>Fungi</taxon>
        <taxon>Dikarya</taxon>
        <taxon>Ascomycota</taxon>
        <taxon>Pezizomycotina</taxon>
        <taxon>Leotiomycetes</taxon>
        <taxon>Helotiales</taxon>
        <taxon>Pleuroascaceae</taxon>
        <taxon>Venustampulla</taxon>
    </lineage>
</organism>
<dbReference type="AlphaFoldDB" id="A0A370TXH2"/>
<evidence type="ECO:0008006" key="4">
    <source>
        <dbReference type="Google" id="ProtNLM"/>
    </source>
</evidence>
<feature type="signal peptide" evidence="1">
    <location>
        <begin position="1"/>
        <end position="23"/>
    </location>
</feature>
<dbReference type="OrthoDB" id="5345836at2759"/>
<evidence type="ECO:0000256" key="1">
    <source>
        <dbReference type="SAM" id="SignalP"/>
    </source>
</evidence>
<sequence>MFLFSLPLYLSTFAVLSSTQVLAWQVDVDCSFNSAGALLAGLTEPSLQLGNDLARHVSLATLEAQSIAMYMAKKALMGPRVGNLMQDLLGAPSEDDSETLAWIGTSVTNIIAAMNVPSTNEGGGTGLIIKCTDSHLTPIDPLRGIFRDKKRKNVRVQVPRIGTLNPQTACGYGLQGFTYGYPGGQVIVLCSDSPWGAAKVYNEVTLNKWRHAGDLRLNPLVISKGVDGMAGALSVKLLHELFHVGGIAFQQAGGTGTPNQFPGTLPEKEGNARISEVYTWKDISGKNVGSPETHSKRLSHKNALHNADSMALLGAGWYVPNYGWVDGACKTVKKANRSPLQYDGQGIPAAPDGYGGFENIDSALYPEKRAIPERKGGGNSYGAFVHRT</sequence>